<name>A0A6M5YSD9_9BACT</name>
<sequence length="731" mass="80338">MAVPTLRPFAPVLIWSCIFAFVALSGNAARGDQSDAPAADKLVGLRLDWHTQQARLEAAGWESDLIAPPRPGGVSVGNFREPDFVLKELLPVLTADYESLRNAARKLTEAAAVRREEAQKDWAEVYRQRIAFRQYTDQQQAAYHFDFDSGTLPPLQPTALDAILVAWAVLVLVLAVRLGRNVRRVAIRKARRATVSVILFGSFSLSGCSGGLGPDVRPWAVREEATLTAEIQDSATKADAAIAAANQKWTATVTGWAALVAVHGTRGDTVESVLRRGETEVRDRLRTAIIDVRLADRLAKEAEAERGQLATDKTKLDDLTSGAKFRAVAFAVVRSVGAVLLLGVAVAPYWRSRRTVAAQVRSDARKCPRCFGEKLIVEKRGAPSGDDAKSSAPRYRGPKAKVKAKPEPEPEPDDGPKETGYIECKSCGFRFRRSYQKVHRLCFPAVGVRSSGKTHMLATAYDRVRKRIAPTVAAVQPAPSLGDARFEQYIDLILTLKREAGGTVHDMPDPVMLHLRDADPAGPNTALVNLFDYSGELVNQSIDRDRLKKQAVKMDGFMLFLDPTQLYGDGTNVTLDRQLSALNEFMADMREARDVPVGQIIPVPVAVCIPKFDLLLTENPIQSQSVPFIRRLLGQLSPPPKQTTLGTLKSRSEMVEEMLELMFRGVDIRALVESYFGGRVMFFPVSSVSLFENELGVKDLSLRTIAPFGVAEPFLWLLHMHGYEVFAVGSG</sequence>
<protein>
    <recommendedName>
        <fullName evidence="3">Double-GTPase 2 domain-containing protein</fullName>
    </recommendedName>
</protein>
<dbReference type="Proteomes" id="UP000503447">
    <property type="component" value="Chromosome"/>
</dbReference>
<keyword evidence="2" id="KW-0812">Transmembrane</keyword>
<reference evidence="5" key="1">
    <citation type="submission" date="2020-05" db="EMBL/GenBank/DDBJ databases">
        <title>Frigoriglobus tundricola gen. nov., sp. nov., a psychrotolerant cellulolytic planctomycete of the family Gemmataceae with two divergent copies of 16S rRNA gene.</title>
        <authorList>
            <person name="Kulichevskaya I.S."/>
            <person name="Ivanova A.A."/>
            <person name="Naumoff D.G."/>
            <person name="Beletsky A.V."/>
            <person name="Rijpstra W.I.C."/>
            <person name="Sinninghe Damste J.S."/>
            <person name="Mardanov A.V."/>
            <person name="Ravin N.V."/>
            <person name="Dedysh S.N."/>
        </authorList>
    </citation>
    <scope>NUCLEOTIDE SEQUENCE [LARGE SCALE GENOMIC DNA]</scope>
    <source>
        <strain evidence="5">PL17</strain>
    </source>
</reference>
<keyword evidence="5" id="KW-1185">Reference proteome</keyword>
<organism evidence="4 5">
    <name type="scientific">Frigoriglobus tundricola</name>
    <dbReference type="NCBI Taxonomy" id="2774151"/>
    <lineage>
        <taxon>Bacteria</taxon>
        <taxon>Pseudomonadati</taxon>
        <taxon>Planctomycetota</taxon>
        <taxon>Planctomycetia</taxon>
        <taxon>Gemmatales</taxon>
        <taxon>Gemmataceae</taxon>
        <taxon>Frigoriglobus</taxon>
    </lineage>
</organism>
<evidence type="ECO:0000256" key="2">
    <source>
        <dbReference type="SAM" id="Phobius"/>
    </source>
</evidence>
<feature type="transmembrane region" description="Helical" evidence="2">
    <location>
        <begin position="159"/>
        <end position="179"/>
    </location>
</feature>
<feature type="region of interest" description="Disordered" evidence="1">
    <location>
        <begin position="381"/>
        <end position="418"/>
    </location>
</feature>
<gene>
    <name evidence="4" type="ORF">FTUN_3748</name>
</gene>
<feature type="domain" description="Double-GTPase 2" evidence="3">
    <location>
        <begin position="445"/>
        <end position="593"/>
    </location>
</feature>
<keyword evidence="2" id="KW-0472">Membrane</keyword>
<dbReference type="AlphaFoldDB" id="A0A6M5YSD9"/>
<dbReference type="InterPro" id="IPR045528">
    <property type="entry name" value="DO-GTPase2"/>
</dbReference>
<proteinExistence type="predicted"/>
<feature type="transmembrane region" description="Helical" evidence="2">
    <location>
        <begin position="327"/>
        <end position="350"/>
    </location>
</feature>
<evidence type="ECO:0000256" key="1">
    <source>
        <dbReference type="SAM" id="MobiDB-lite"/>
    </source>
</evidence>
<dbReference type="Pfam" id="PF19993">
    <property type="entry name" value="DO-GTPase2"/>
    <property type="match status" value="1"/>
</dbReference>
<evidence type="ECO:0000259" key="3">
    <source>
        <dbReference type="Pfam" id="PF19993"/>
    </source>
</evidence>
<dbReference type="EMBL" id="CP053452">
    <property type="protein sequence ID" value="QJW96191.1"/>
    <property type="molecule type" value="Genomic_DNA"/>
</dbReference>
<keyword evidence="2" id="KW-1133">Transmembrane helix</keyword>
<evidence type="ECO:0000313" key="5">
    <source>
        <dbReference type="Proteomes" id="UP000503447"/>
    </source>
</evidence>
<evidence type="ECO:0000313" key="4">
    <source>
        <dbReference type="EMBL" id="QJW96191.1"/>
    </source>
</evidence>
<accession>A0A6M5YSD9</accession>
<dbReference type="KEGG" id="ftj:FTUN_3748"/>